<accession>A0AAD9KZK1</accession>
<feature type="chain" id="PRO_5041899260" description="Galaxin-like repeats domain-containing protein" evidence="1">
    <location>
        <begin position="20"/>
        <end position="140"/>
    </location>
</feature>
<dbReference type="AlphaFoldDB" id="A0AAD9KZK1"/>
<evidence type="ECO:0000313" key="4">
    <source>
        <dbReference type="Proteomes" id="UP001209878"/>
    </source>
</evidence>
<gene>
    <name evidence="3" type="ORF">NP493_455g02000</name>
</gene>
<keyword evidence="1" id="KW-0732">Signal</keyword>
<dbReference type="Proteomes" id="UP001209878">
    <property type="component" value="Unassembled WGS sequence"/>
</dbReference>
<evidence type="ECO:0000256" key="1">
    <source>
        <dbReference type="SAM" id="SignalP"/>
    </source>
</evidence>
<protein>
    <recommendedName>
        <fullName evidence="2">Galaxin-like repeats domain-containing protein</fullName>
    </recommendedName>
</protein>
<keyword evidence="4" id="KW-1185">Reference proteome</keyword>
<feature type="signal peptide" evidence="1">
    <location>
        <begin position="1"/>
        <end position="19"/>
    </location>
</feature>
<comment type="caution">
    <text evidence="3">The sequence shown here is derived from an EMBL/GenBank/DDBJ whole genome shotgun (WGS) entry which is preliminary data.</text>
</comment>
<name>A0AAD9KZK1_RIDPI</name>
<reference evidence="3" key="1">
    <citation type="journal article" date="2023" name="Mol. Biol. Evol.">
        <title>Third-Generation Sequencing Reveals the Adaptive Role of the Epigenome in Three Deep-Sea Polychaetes.</title>
        <authorList>
            <person name="Perez M."/>
            <person name="Aroh O."/>
            <person name="Sun Y."/>
            <person name="Lan Y."/>
            <person name="Juniper S.K."/>
            <person name="Young C.R."/>
            <person name="Angers B."/>
            <person name="Qian P.Y."/>
        </authorList>
    </citation>
    <scope>NUCLEOTIDE SEQUENCE</scope>
    <source>
        <strain evidence="3">R07B-5</strain>
    </source>
</reference>
<feature type="domain" description="Galaxin-like repeats" evidence="2">
    <location>
        <begin position="42"/>
        <end position="127"/>
    </location>
</feature>
<dbReference type="Pfam" id="PF24748">
    <property type="entry name" value="Galaxin_repeat"/>
    <property type="match status" value="1"/>
</dbReference>
<dbReference type="EMBL" id="JAODUO010000454">
    <property type="protein sequence ID" value="KAK2180197.1"/>
    <property type="molecule type" value="Genomic_DNA"/>
</dbReference>
<evidence type="ECO:0000259" key="2">
    <source>
        <dbReference type="Pfam" id="PF24748"/>
    </source>
</evidence>
<organism evidence="3 4">
    <name type="scientific">Ridgeia piscesae</name>
    <name type="common">Tubeworm</name>
    <dbReference type="NCBI Taxonomy" id="27915"/>
    <lineage>
        <taxon>Eukaryota</taxon>
        <taxon>Metazoa</taxon>
        <taxon>Spiralia</taxon>
        <taxon>Lophotrochozoa</taxon>
        <taxon>Annelida</taxon>
        <taxon>Polychaeta</taxon>
        <taxon>Sedentaria</taxon>
        <taxon>Canalipalpata</taxon>
        <taxon>Sabellida</taxon>
        <taxon>Siboglinidae</taxon>
        <taxon>Ridgeia</taxon>
    </lineage>
</organism>
<sequence length="140" mass="15395">MMHIWVCIVMAVAAAVVTAENGNETEIATPSVTKPPPQIALCGSRLYLVGESLCCQGDVILPRPNVHIQCCSEVRYDSRYYICCGENVVFGKHGACCEGKWGYDDRTHLCCGGKLMRKPHPRAYCCYGRVCIKPAPSPKQ</sequence>
<evidence type="ECO:0000313" key="3">
    <source>
        <dbReference type="EMBL" id="KAK2180197.1"/>
    </source>
</evidence>
<proteinExistence type="predicted"/>
<dbReference type="InterPro" id="IPR056601">
    <property type="entry name" value="Galaxin_dom"/>
</dbReference>